<accession>A0AAN6DF94</accession>
<dbReference type="InterPro" id="IPR019350">
    <property type="entry name" value="RNA_pol_I-sp_TIF_RRN6-like"/>
</dbReference>
<dbReference type="EMBL" id="JAHLUX010000007">
    <property type="protein sequence ID" value="KAG7817820.1"/>
    <property type="molecule type" value="Genomic_DNA"/>
</dbReference>
<feature type="region of interest" description="Disordered" evidence="1">
    <location>
        <begin position="615"/>
        <end position="724"/>
    </location>
</feature>
<evidence type="ECO:0000313" key="4">
    <source>
        <dbReference type="Proteomes" id="UP001196530"/>
    </source>
</evidence>
<feature type="compositionally biased region" description="Low complexity" evidence="1">
    <location>
        <begin position="653"/>
        <end position="711"/>
    </location>
</feature>
<reference evidence="3" key="1">
    <citation type="journal article" date="2021" name="G3 (Bethesda)">
        <title>Genomic diversity, chromosomal rearrangements, and interspecies hybridization in the ogataea polymorpha species complex.</title>
        <authorList>
            <person name="Hanson S.J."/>
            <person name="Cinneide E.O."/>
            <person name="Salzberg L.I."/>
            <person name="Wolfe K.H."/>
            <person name="McGowan J."/>
            <person name="Fitzpatrick D.A."/>
            <person name="Matlin K."/>
        </authorList>
    </citation>
    <scope>NUCLEOTIDE SEQUENCE</scope>
    <source>
        <strain evidence="3">61-244</strain>
    </source>
</reference>
<evidence type="ECO:0000313" key="3">
    <source>
        <dbReference type="EMBL" id="KAG7817820.1"/>
    </source>
</evidence>
<dbReference type="RefSeq" id="XP_043059161.1">
    <property type="nucleotide sequence ID" value="XM_043204337.1"/>
</dbReference>
<dbReference type="GO" id="GO:0042790">
    <property type="term" value="P:nucleolar large rRNA transcription by RNA polymerase I"/>
    <property type="evidence" value="ECO:0007669"/>
    <property type="project" value="TreeGrafter"/>
</dbReference>
<organism evidence="3 4">
    <name type="scientific">Pichia angusta</name>
    <name type="common">Yeast</name>
    <name type="synonym">Hansenula polymorpha</name>
    <dbReference type="NCBI Taxonomy" id="870730"/>
    <lineage>
        <taxon>Eukaryota</taxon>
        <taxon>Fungi</taxon>
        <taxon>Dikarya</taxon>
        <taxon>Ascomycota</taxon>
        <taxon>Saccharomycotina</taxon>
        <taxon>Pichiomycetes</taxon>
        <taxon>Pichiales</taxon>
        <taxon>Pichiaceae</taxon>
        <taxon>Ogataea</taxon>
    </lineage>
</organism>
<evidence type="ECO:0000256" key="1">
    <source>
        <dbReference type="SAM" id="MobiDB-lite"/>
    </source>
</evidence>
<comment type="caution">
    <text evidence="3">The sequence shown here is derived from an EMBL/GenBank/DDBJ whole genome shotgun (WGS) entry which is preliminary data.</text>
</comment>
<dbReference type="GO" id="GO:0001163">
    <property type="term" value="F:RNA polymerase I transcription regulatory region sequence-specific DNA binding"/>
    <property type="evidence" value="ECO:0007669"/>
    <property type="project" value="TreeGrafter"/>
</dbReference>
<proteinExistence type="predicted"/>
<name>A0AAN6DF94_PICAN</name>
<feature type="domain" description="RRN6 beta-propeller" evidence="2">
    <location>
        <begin position="104"/>
        <end position="390"/>
    </location>
</feature>
<dbReference type="GeneID" id="66127770"/>
<dbReference type="Pfam" id="PF10214">
    <property type="entry name" value="Rrn6_beta-prop"/>
    <property type="match status" value="1"/>
</dbReference>
<dbReference type="InterPro" id="IPR048535">
    <property type="entry name" value="RRN6_beta-prop"/>
</dbReference>
<protein>
    <recommendedName>
        <fullName evidence="2">RRN6 beta-propeller domain-containing protein</fullName>
    </recommendedName>
</protein>
<dbReference type="PANTHER" id="PTHR28221">
    <property type="entry name" value="RNA POLYMERASE I-SPECIFIC TRANSCRIPTION INITIATION FACTOR RRN6"/>
    <property type="match status" value="1"/>
</dbReference>
<dbReference type="AlphaFoldDB" id="A0AAN6DF94"/>
<gene>
    <name evidence="3" type="ORF">KL928_003719</name>
</gene>
<evidence type="ECO:0000259" key="2">
    <source>
        <dbReference type="Pfam" id="PF10214"/>
    </source>
</evidence>
<feature type="compositionally biased region" description="Polar residues" evidence="1">
    <location>
        <begin position="618"/>
        <end position="632"/>
    </location>
</feature>
<dbReference type="Proteomes" id="UP001196530">
    <property type="component" value="Unassembled WGS sequence"/>
</dbReference>
<dbReference type="PANTHER" id="PTHR28221:SF2">
    <property type="entry name" value="RNA POLYMERASE I-SPECIFIC TRANSCRIPTION INITIATION FACTOR RRN6"/>
    <property type="match status" value="1"/>
</dbReference>
<dbReference type="GO" id="GO:0001179">
    <property type="term" value="F:RNA polymerase I general transcription initiation factor binding"/>
    <property type="evidence" value="ECO:0007669"/>
    <property type="project" value="TreeGrafter"/>
</dbReference>
<sequence>MWPGKNVHLTYGVDGTCTFDRANDSFDFPRVRGAKSNPLRPLKSSYHCLVPPQLDQRSEDIDTGSIKTASEIADHTADTYFVPKSLLKAGHQESLAAQDHKIYDPTYGDLLAILRYDASRITANLLISTTGSYGNILAVSILDSSEMPALSTTKAIQFNSRIKQIFTIPETRHFGVRTSVSVSIFEAHVESKFSVGVARLVEIPQESLAGQAFADACVCPQMEAYIALIDVKGNFGLFKLIKRDLDRNFNDYRRLYLSTIHDPAELSNFKRVRFSQQNDELLLMSRSSLHLWSSRQQVCKVVANYWSRLLDLCVPNGQTDYCILLTTREISLVQLSGFELVLGWSHHLDGQDLSLKLSVQRYKDMFECHIISQINPLVLVVSFGFLNGKARIFGDPYFYVPHPTEPAQSIAFLDYGTKFVFFQLTRELEISRMQMQRSEGDVEVPEKKLPKTQETIPALPKFLDTTTSNCGDEAAKLLEKFAADENDMYLSLGSLVPTAGPVPGNLESLVAQNELVVYDASERLFSDLGQIQRLHSLPDGLFRPLRQFENRESRLKSILQNKRSPCLDRININLGLSLLTVHKKNQGDRGIEEIRSQLPFELAALLDQWRPHEPHGTSIFSHTEPLSQVPAISTSQSSKKKLKTRPSKLAGFSQRLSQSRPPRSSQLVPSSSQISTLSPASSQTASPPSSQPEAPVPSQLRSSLLTQSTSSQKKRKKRKLGGFM</sequence>
<dbReference type="GO" id="GO:0070860">
    <property type="term" value="C:RNA polymerase I core factor complex"/>
    <property type="evidence" value="ECO:0007669"/>
    <property type="project" value="TreeGrafter"/>
</dbReference>
<feature type="compositionally biased region" description="Basic residues" evidence="1">
    <location>
        <begin position="712"/>
        <end position="724"/>
    </location>
</feature>